<dbReference type="Proteomes" id="UP000324222">
    <property type="component" value="Unassembled WGS sequence"/>
</dbReference>
<dbReference type="EMBL" id="VSRR010008283">
    <property type="protein sequence ID" value="MPC48445.1"/>
    <property type="molecule type" value="Genomic_DNA"/>
</dbReference>
<dbReference type="AlphaFoldDB" id="A0A5B7FT13"/>
<sequence>MVASNAISFLAFLTSLHLESKRLPGLLSNTKRHYRAF</sequence>
<name>A0A5B7FT13_PORTR</name>
<accession>A0A5B7FT13</accession>
<reference evidence="1 2" key="1">
    <citation type="submission" date="2019-05" db="EMBL/GenBank/DDBJ databases">
        <title>Another draft genome of Portunus trituberculatus and its Hox gene families provides insights of decapod evolution.</title>
        <authorList>
            <person name="Jeong J.-H."/>
            <person name="Song I."/>
            <person name="Kim S."/>
            <person name="Choi T."/>
            <person name="Kim D."/>
            <person name="Ryu S."/>
            <person name="Kim W."/>
        </authorList>
    </citation>
    <scope>NUCLEOTIDE SEQUENCE [LARGE SCALE GENOMIC DNA]</scope>
    <source>
        <tissue evidence="1">Muscle</tissue>
    </source>
</reference>
<evidence type="ECO:0000313" key="1">
    <source>
        <dbReference type="EMBL" id="MPC48445.1"/>
    </source>
</evidence>
<organism evidence="1 2">
    <name type="scientific">Portunus trituberculatus</name>
    <name type="common">Swimming crab</name>
    <name type="synonym">Neptunus trituberculatus</name>
    <dbReference type="NCBI Taxonomy" id="210409"/>
    <lineage>
        <taxon>Eukaryota</taxon>
        <taxon>Metazoa</taxon>
        <taxon>Ecdysozoa</taxon>
        <taxon>Arthropoda</taxon>
        <taxon>Crustacea</taxon>
        <taxon>Multicrustacea</taxon>
        <taxon>Malacostraca</taxon>
        <taxon>Eumalacostraca</taxon>
        <taxon>Eucarida</taxon>
        <taxon>Decapoda</taxon>
        <taxon>Pleocyemata</taxon>
        <taxon>Brachyura</taxon>
        <taxon>Eubrachyura</taxon>
        <taxon>Portunoidea</taxon>
        <taxon>Portunidae</taxon>
        <taxon>Portuninae</taxon>
        <taxon>Portunus</taxon>
    </lineage>
</organism>
<gene>
    <name evidence="1" type="ORF">E2C01_042218</name>
</gene>
<evidence type="ECO:0000313" key="2">
    <source>
        <dbReference type="Proteomes" id="UP000324222"/>
    </source>
</evidence>
<proteinExistence type="predicted"/>
<protein>
    <submittedName>
        <fullName evidence="1">Uncharacterized protein</fullName>
    </submittedName>
</protein>
<keyword evidence="2" id="KW-1185">Reference proteome</keyword>
<comment type="caution">
    <text evidence="1">The sequence shown here is derived from an EMBL/GenBank/DDBJ whole genome shotgun (WGS) entry which is preliminary data.</text>
</comment>